<dbReference type="PROSITE" id="PS50090">
    <property type="entry name" value="MYB_LIKE"/>
    <property type="match status" value="1"/>
</dbReference>
<dbReference type="CDD" id="cd00167">
    <property type="entry name" value="SANT"/>
    <property type="match status" value="1"/>
</dbReference>
<evidence type="ECO:0000259" key="4">
    <source>
        <dbReference type="PROSITE" id="PS50090"/>
    </source>
</evidence>
<dbReference type="EMBL" id="JBBPBN010000044">
    <property type="protein sequence ID" value="KAK8996569.1"/>
    <property type="molecule type" value="Genomic_DNA"/>
</dbReference>
<dbReference type="Gene3D" id="1.10.10.60">
    <property type="entry name" value="Homeodomain-like"/>
    <property type="match status" value="2"/>
</dbReference>
<dbReference type="Proteomes" id="UP001396334">
    <property type="component" value="Unassembled WGS sequence"/>
</dbReference>
<evidence type="ECO:0000259" key="5">
    <source>
        <dbReference type="PROSITE" id="PS51294"/>
    </source>
</evidence>
<feature type="domain" description="Myb-like" evidence="4">
    <location>
        <begin position="6"/>
        <end position="90"/>
    </location>
</feature>
<dbReference type="InterPro" id="IPR015495">
    <property type="entry name" value="Myb_TF_plants"/>
</dbReference>
<gene>
    <name evidence="6" type="ORF">V6N11_081839</name>
</gene>
<dbReference type="Pfam" id="PF13921">
    <property type="entry name" value="Myb_DNA-bind_6"/>
    <property type="match status" value="1"/>
</dbReference>
<comment type="subcellular location">
    <subcellularLocation>
        <location evidence="1">Nucleus</location>
    </subcellularLocation>
</comment>
<reference evidence="6 7" key="1">
    <citation type="journal article" date="2024" name="G3 (Bethesda)">
        <title>Genome assembly of Hibiscus sabdariffa L. provides insights into metabolisms of medicinal natural products.</title>
        <authorList>
            <person name="Kim T."/>
        </authorList>
    </citation>
    <scope>NUCLEOTIDE SEQUENCE [LARGE SCALE GENOMIC DNA]</scope>
    <source>
        <strain evidence="6">TK-2024</strain>
        <tissue evidence="6">Old leaves</tissue>
    </source>
</reference>
<evidence type="ECO:0000256" key="1">
    <source>
        <dbReference type="ARBA" id="ARBA00004123"/>
    </source>
</evidence>
<dbReference type="InterPro" id="IPR001005">
    <property type="entry name" value="SANT/Myb"/>
</dbReference>
<keyword evidence="7" id="KW-1185">Reference proteome</keyword>
<comment type="caution">
    <text evidence="6">The sequence shown here is derived from an EMBL/GenBank/DDBJ whole genome shotgun (WGS) entry which is preliminary data.</text>
</comment>
<protein>
    <submittedName>
        <fullName evidence="6">Uncharacterized protein</fullName>
    </submittedName>
</protein>
<organism evidence="6 7">
    <name type="scientific">Hibiscus sabdariffa</name>
    <name type="common">roselle</name>
    <dbReference type="NCBI Taxonomy" id="183260"/>
    <lineage>
        <taxon>Eukaryota</taxon>
        <taxon>Viridiplantae</taxon>
        <taxon>Streptophyta</taxon>
        <taxon>Embryophyta</taxon>
        <taxon>Tracheophyta</taxon>
        <taxon>Spermatophyta</taxon>
        <taxon>Magnoliopsida</taxon>
        <taxon>eudicotyledons</taxon>
        <taxon>Gunneridae</taxon>
        <taxon>Pentapetalae</taxon>
        <taxon>rosids</taxon>
        <taxon>malvids</taxon>
        <taxon>Malvales</taxon>
        <taxon>Malvaceae</taxon>
        <taxon>Malvoideae</taxon>
        <taxon>Hibiscus</taxon>
    </lineage>
</organism>
<sequence length="182" mass="21219">MAPKSKRVLNKGAWTAEEDAKLAEYIEVHGLNRCNKSCRLRWLNYLKPNIKRGNISDDEDDMILRLHKLLGNRLPGQTDNEIKNYWNSHLSKKINQNVKAEQTSSSEQIVPHKTWEIVQIEEEKEIAKGSDENFDLSIDVNEFFDFSTQGCFGRNGWMSSLILMIKRNHNRCFNLNLFNLVH</sequence>
<evidence type="ECO:0000313" key="6">
    <source>
        <dbReference type="EMBL" id="KAK8996569.1"/>
    </source>
</evidence>
<keyword evidence="3" id="KW-0539">Nucleus</keyword>
<name>A0ABR2Q7C1_9ROSI</name>
<accession>A0ABR2Q7C1</accession>
<feature type="domain" description="HTH myb-type" evidence="5">
    <location>
        <begin position="47"/>
        <end position="94"/>
    </location>
</feature>
<dbReference type="PANTHER" id="PTHR47999">
    <property type="entry name" value="TRANSCRIPTION FACTOR MYB8-RELATED-RELATED"/>
    <property type="match status" value="1"/>
</dbReference>
<dbReference type="PANTHER" id="PTHR47999:SF107">
    <property type="entry name" value="TRANSCRIPTION FACTOR MYB114-LIKE"/>
    <property type="match status" value="1"/>
</dbReference>
<evidence type="ECO:0000256" key="3">
    <source>
        <dbReference type="ARBA" id="ARBA00023242"/>
    </source>
</evidence>
<dbReference type="SUPFAM" id="SSF46689">
    <property type="entry name" value="Homeodomain-like"/>
    <property type="match status" value="1"/>
</dbReference>
<evidence type="ECO:0000256" key="2">
    <source>
        <dbReference type="ARBA" id="ARBA00023125"/>
    </source>
</evidence>
<evidence type="ECO:0000313" key="7">
    <source>
        <dbReference type="Proteomes" id="UP001396334"/>
    </source>
</evidence>
<dbReference type="PROSITE" id="PS51294">
    <property type="entry name" value="HTH_MYB"/>
    <property type="match status" value="1"/>
</dbReference>
<keyword evidence="2" id="KW-0238">DNA-binding</keyword>
<dbReference type="SMART" id="SM00717">
    <property type="entry name" value="SANT"/>
    <property type="match status" value="2"/>
</dbReference>
<dbReference type="InterPro" id="IPR017930">
    <property type="entry name" value="Myb_dom"/>
</dbReference>
<dbReference type="InterPro" id="IPR009057">
    <property type="entry name" value="Homeodomain-like_sf"/>
</dbReference>
<proteinExistence type="predicted"/>